<dbReference type="InterPro" id="IPR057214">
    <property type="entry name" value="DUF7892"/>
</dbReference>
<proteinExistence type="predicted"/>
<keyword evidence="4" id="KW-1185">Reference proteome</keyword>
<dbReference type="CDD" id="cd09917">
    <property type="entry name" value="F-box_SF"/>
    <property type="match status" value="1"/>
</dbReference>
<dbReference type="Proteomes" id="UP000803884">
    <property type="component" value="Unassembled WGS sequence"/>
</dbReference>
<feature type="compositionally biased region" description="Basic and acidic residues" evidence="1">
    <location>
        <begin position="34"/>
        <end position="53"/>
    </location>
</feature>
<feature type="domain" description="C2H2-type" evidence="2">
    <location>
        <begin position="708"/>
        <end position="729"/>
    </location>
</feature>
<feature type="region of interest" description="Disordered" evidence="1">
    <location>
        <begin position="414"/>
        <end position="495"/>
    </location>
</feature>
<feature type="region of interest" description="Disordered" evidence="1">
    <location>
        <begin position="89"/>
        <end position="152"/>
    </location>
</feature>
<comment type="caution">
    <text evidence="3">The sequence shown here is derived from an EMBL/GenBank/DDBJ whole genome shotgun (WGS) entry which is preliminary data.</text>
</comment>
<dbReference type="InterPro" id="IPR013087">
    <property type="entry name" value="Znf_C2H2_type"/>
</dbReference>
<organism evidence="3 4">
    <name type="scientific">Cladosporium halotolerans</name>
    <dbReference type="NCBI Taxonomy" id="1052096"/>
    <lineage>
        <taxon>Eukaryota</taxon>
        <taxon>Fungi</taxon>
        <taxon>Dikarya</taxon>
        <taxon>Ascomycota</taxon>
        <taxon>Pezizomycotina</taxon>
        <taxon>Dothideomycetes</taxon>
        <taxon>Dothideomycetidae</taxon>
        <taxon>Cladosporiales</taxon>
        <taxon>Cladosporiaceae</taxon>
        <taxon>Cladosporium</taxon>
    </lineage>
</organism>
<feature type="compositionally biased region" description="Low complexity" evidence="1">
    <location>
        <begin position="1239"/>
        <end position="1256"/>
    </location>
</feature>
<feature type="region of interest" description="Disordered" evidence="1">
    <location>
        <begin position="1004"/>
        <end position="1090"/>
    </location>
</feature>
<feature type="region of interest" description="Disordered" evidence="1">
    <location>
        <begin position="1155"/>
        <end position="1185"/>
    </location>
</feature>
<feature type="compositionally biased region" description="Low complexity" evidence="1">
    <location>
        <begin position="425"/>
        <end position="445"/>
    </location>
</feature>
<dbReference type="PROSITE" id="PS00028">
    <property type="entry name" value="ZINC_FINGER_C2H2_1"/>
    <property type="match status" value="1"/>
</dbReference>
<evidence type="ECO:0000313" key="4">
    <source>
        <dbReference type="Proteomes" id="UP000803884"/>
    </source>
</evidence>
<feature type="compositionally biased region" description="Basic and acidic residues" evidence="1">
    <location>
        <begin position="1050"/>
        <end position="1078"/>
    </location>
</feature>
<feature type="compositionally biased region" description="Polar residues" evidence="1">
    <location>
        <begin position="1176"/>
        <end position="1185"/>
    </location>
</feature>
<evidence type="ECO:0000256" key="1">
    <source>
        <dbReference type="SAM" id="MobiDB-lite"/>
    </source>
</evidence>
<evidence type="ECO:0000259" key="2">
    <source>
        <dbReference type="PROSITE" id="PS00028"/>
    </source>
</evidence>
<name>A0AB34KFL7_9PEZI</name>
<feature type="compositionally biased region" description="Pro residues" evidence="1">
    <location>
        <begin position="446"/>
        <end position="459"/>
    </location>
</feature>
<feature type="region of interest" description="Disordered" evidence="1">
    <location>
        <begin position="1225"/>
        <end position="1272"/>
    </location>
</feature>
<dbReference type="SUPFAM" id="SSF81383">
    <property type="entry name" value="F-box domain"/>
    <property type="match status" value="1"/>
</dbReference>
<dbReference type="Pfam" id="PF25422">
    <property type="entry name" value="DUF7892"/>
    <property type="match status" value="1"/>
</dbReference>
<sequence>MPPVSASIVPQQPEDCQPSLDLPIAGANMTSQEPEGRHLSRDLLQNNEEKTSEMDVSDGAAGPTFSARSDIDEAARAGAKRKLNNAGLDAADTVGGAPDSAKKVKVAPPAAPTSTIGPNVHGLPTAPPAAETDDSGPHATPTASSAVPTSDGVPAVHKLPAEIWLKIALNLSPATLAKCLRVSKPFYFYLTGGTPTQSAGTRDATRIPDSNAVWAHARKTVYPTLPKPMQGFTELEMLQLIGNSTCQSCGKPPVKPLGTNPFNAGPGESGVRVIWGHRVRLCGTCFAKRSLTDIEVLITKDQAASLIRAIPHAFRTPDGHFVPDHIRQTPNGIPGHLRIQKTYSIDDVDRITAEFQEVLSFGPGAVDEWRKGLPQRGKDAMSDASRWERWEASLHPLFIAEVLRECERAICSDTAGKQPNHSGDVEQLSNQQQQSTSQPVPVSGVLPPPPPRGAHPLPPRVVASTSILSASDKSNAPTANQAIPRPPRTACGAPKVGGAREALRADIARRCLELEPPLQPQALKHMECFRDTLLITNTLTDEFWENLLKPKILKEREAAEMQEYNESHKRAIMEVQQSTMLTKSDMRLAERSAKKASDRHYEAVQLPLRSKLGEYASDRINGYWHQGRSLDMNGCALFAVDVLLYVRRRFDEDKDGGILSSILEPGPKAGGASSPPQKPFLSLELMKWVFEKKIRIYTDPITCGLFACAGCDEHWFTFDGLVQHYAAKHTDDFSVDNSTVRWQTTEWPDEPPFHDHPEEIFTTSGWTPAPIGRPQGKPHPRKNKGHISPAHVPLLSENPAFSGTQSISYSSAEIDTFASHAREVWDKLDGVNELQGILECVRVQTVINHATTRFIERFKKLPDLDLLTVVLHSRKFVSPLKATSWLLCKQCALEQVAVSGDQAPYGVRVYENPRSLIDLVVHYKLFHESRGRLEGQLDWEKEIVEIAEPEAVRGLIHKPGMTDQKLALIAEALPLVFKQPPLPTVQETRPEPRADDTLATRMVRKHAEGPRQSKKKNKNRQAFSHATDGSPELGPEPAADEYDPQHSVFVKKEPEEFDPARYDTDLSRKNEAHRKDEASPEGPNADEYDPQHPVFVRQEPEEFDLARYDTYLSRNKETPRKDEAPREVPHVDINLSPELLAALDKLGAYQIGKAAASNVRERRPSVGRPESRTENGQRIATQQALPQAIPDIASIKAGIQGQIQGSAASSTPFSAINRALTHTPYQAYDPHPYQPYDPRPQQSYARAQSSRPSSRQMFGDNYRGSVEASTARNDGQDLQAALMRNAHHFTRNSHFEPAPAPAPVYAPRSPPRFRVAYEDEPAPYHYHHQPYDAKPAPVQYVPISNTPAMPSYRYDHRQQPPRTVYVDEYGHELIPVNAAPAPVQYMQHPYEQQYARHGEYATPALQPPQTMHHTHRPAPQPQLQAGYVYEDRASVPRG</sequence>
<gene>
    <name evidence="3" type="ORF">WHR41_07672</name>
</gene>
<accession>A0AB34KFL7</accession>
<feature type="region of interest" description="Disordered" evidence="1">
    <location>
        <begin position="1"/>
        <end position="73"/>
    </location>
</feature>
<dbReference type="InterPro" id="IPR036047">
    <property type="entry name" value="F-box-like_dom_sf"/>
</dbReference>
<feature type="compositionally biased region" description="Basic and acidic residues" evidence="1">
    <location>
        <begin position="1159"/>
        <end position="1175"/>
    </location>
</feature>
<dbReference type="GeneID" id="96009114"/>
<dbReference type="RefSeq" id="XP_069226652.1">
    <property type="nucleotide sequence ID" value="XM_069376276.1"/>
</dbReference>
<evidence type="ECO:0000313" key="3">
    <source>
        <dbReference type="EMBL" id="KAL1583545.1"/>
    </source>
</evidence>
<dbReference type="EMBL" id="JAAQHG020000034">
    <property type="protein sequence ID" value="KAL1583545.1"/>
    <property type="molecule type" value="Genomic_DNA"/>
</dbReference>
<feature type="compositionally biased region" description="Polar residues" evidence="1">
    <location>
        <begin position="463"/>
        <end position="481"/>
    </location>
</feature>
<reference evidence="3 4" key="1">
    <citation type="journal article" date="2020" name="Microbiol. Resour. Announc.">
        <title>Draft Genome Sequence of a Cladosporium Species Isolated from the Mesophotic Ascidian Didemnum maculosum.</title>
        <authorList>
            <person name="Gioti A."/>
            <person name="Siaperas R."/>
            <person name="Nikolaivits E."/>
            <person name="Le Goff G."/>
            <person name="Ouazzani J."/>
            <person name="Kotoulas G."/>
            <person name="Topakas E."/>
        </authorList>
    </citation>
    <scope>NUCLEOTIDE SEQUENCE [LARGE SCALE GENOMIC DNA]</scope>
    <source>
        <strain evidence="3 4">TM138-S3</strain>
    </source>
</reference>
<protein>
    <recommendedName>
        <fullName evidence="2">C2H2-type domain-containing protein</fullName>
    </recommendedName>
</protein>